<sequence>MADECDVGWCATGGPCFCSLATKPAVVLISIISLGGASAPPCAPIPASMRSTVIVSDFLRQVATVIDALFADRCECCAAREHVDSLRGLLRSLFQVANLLLIIASTIENPSLIQIYVWYTLGFIVLGFAVSILDVLLRMKHEDMWCIVDFLIEVAFFFVLSRCLPIVDMYRKQIDTGSITPTASKKSTISNK</sequence>
<protein>
    <submittedName>
        <fullName evidence="1">Uncharacterized protein</fullName>
    </submittedName>
</protein>
<comment type="caution">
    <text evidence="1">The sequence shown here is derived from an EMBL/GenBank/DDBJ whole genome shotgun (WGS) entry which is preliminary data.</text>
</comment>
<organism evidence="1 2">
    <name type="scientific">Choristoneura fumiferana</name>
    <name type="common">Spruce budworm moth</name>
    <name type="synonym">Archips fumiferana</name>
    <dbReference type="NCBI Taxonomy" id="7141"/>
    <lineage>
        <taxon>Eukaryota</taxon>
        <taxon>Metazoa</taxon>
        <taxon>Ecdysozoa</taxon>
        <taxon>Arthropoda</taxon>
        <taxon>Hexapoda</taxon>
        <taxon>Insecta</taxon>
        <taxon>Pterygota</taxon>
        <taxon>Neoptera</taxon>
        <taxon>Endopterygota</taxon>
        <taxon>Lepidoptera</taxon>
        <taxon>Glossata</taxon>
        <taxon>Ditrysia</taxon>
        <taxon>Tortricoidea</taxon>
        <taxon>Tortricidae</taxon>
        <taxon>Tortricinae</taxon>
        <taxon>Choristoneura</taxon>
    </lineage>
</organism>
<gene>
    <name evidence="1" type="ORF">MSG28_014310</name>
</gene>
<reference evidence="1 2" key="1">
    <citation type="journal article" date="2022" name="Genome Biol. Evol.">
        <title>The Spruce Budworm Genome: Reconstructing the Evolutionary History of Antifreeze Proteins.</title>
        <authorList>
            <person name="Beliveau C."/>
            <person name="Gagne P."/>
            <person name="Picq S."/>
            <person name="Vernygora O."/>
            <person name="Keeling C.I."/>
            <person name="Pinkney K."/>
            <person name="Doucet D."/>
            <person name="Wen F."/>
            <person name="Johnston J.S."/>
            <person name="Maaroufi H."/>
            <person name="Boyle B."/>
            <person name="Laroche J."/>
            <person name="Dewar K."/>
            <person name="Juretic N."/>
            <person name="Blackburn G."/>
            <person name="Nisole A."/>
            <person name="Brunet B."/>
            <person name="Brandao M."/>
            <person name="Lumley L."/>
            <person name="Duan J."/>
            <person name="Quan G."/>
            <person name="Lucarotti C.J."/>
            <person name="Roe A.D."/>
            <person name="Sperling F.A.H."/>
            <person name="Levesque R.C."/>
            <person name="Cusson M."/>
        </authorList>
    </citation>
    <scope>NUCLEOTIDE SEQUENCE [LARGE SCALE GENOMIC DNA]</scope>
    <source>
        <strain evidence="1">Glfc:IPQL:Cfum</strain>
    </source>
</reference>
<proteinExistence type="predicted"/>
<dbReference type="Proteomes" id="UP001064048">
    <property type="component" value="Chromosome 25"/>
</dbReference>
<accession>A0ACC0JGX0</accession>
<name>A0ACC0JGX0_CHOFU</name>
<keyword evidence="2" id="KW-1185">Reference proteome</keyword>
<evidence type="ECO:0000313" key="1">
    <source>
        <dbReference type="EMBL" id="KAI8423286.1"/>
    </source>
</evidence>
<dbReference type="EMBL" id="CM046125">
    <property type="protein sequence ID" value="KAI8423286.1"/>
    <property type="molecule type" value="Genomic_DNA"/>
</dbReference>
<evidence type="ECO:0000313" key="2">
    <source>
        <dbReference type="Proteomes" id="UP001064048"/>
    </source>
</evidence>